<dbReference type="PROSITE" id="PS51450">
    <property type="entry name" value="LRR"/>
    <property type="match status" value="2"/>
</dbReference>
<dbReference type="SMART" id="SM00228">
    <property type="entry name" value="PDZ"/>
    <property type="match status" value="1"/>
</dbReference>
<dbReference type="InterPro" id="IPR050614">
    <property type="entry name" value="Synaptic_Scaffolding_LAP-MAGUK"/>
</dbReference>
<dbReference type="PANTHER" id="PTHR23119">
    <property type="entry name" value="DISCS LARGE"/>
    <property type="match status" value="1"/>
</dbReference>
<dbReference type="Pfam" id="PF00595">
    <property type="entry name" value="PDZ"/>
    <property type="match status" value="1"/>
</dbReference>
<dbReference type="InterPro" id="IPR055414">
    <property type="entry name" value="LRR_R13L4/SHOC2-like"/>
</dbReference>
<keyword evidence="4" id="KW-0677">Repeat</keyword>
<organism evidence="7 8">
    <name type="scientific">Eptatretus burgeri</name>
    <name type="common">Inshore hagfish</name>
    <dbReference type="NCBI Taxonomy" id="7764"/>
    <lineage>
        <taxon>Eukaryota</taxon>
        <taxon>Metazoa</taxon>
        <taxon>Chordata</taxon>
        <taxon>Craniata</taxon>
        <taxon>Vertebrata</taxon>
        <taxon>Cyclostomata</taxon>
        <taxon>Myxini</taxon>
        <taxon>Myxiniformes</taxon>
        <taxon>Myxinidae</taxon>
        <taxon>Eptatretinae</taxon>
        <taxon>Eptatretus</taxon>
    </lineage>
</organism>
<evidence type="ECO:0000313" key="8">
    <source>
        <dbReference type="Proteomes" id="UP000694388"/>
    </source>
</evidence>
<dbReference type="Ensembl" id="ENSEBUT00000002470.1">
    <property type="protein sequence ID" value="ENSEBUP00000002124.1"/>
    <property type="gene ID" value="ENSEBUG00000001688.1"/>
</dbReference>
<dbReference type="InterPro" id="IPR003591">
    <property type="entry name" value="Leu-rich_rpt_typical-subtyp"/>
</dbReference>
<feature type="domain" description="PDZ" evidence="6">
    <location>
        <begin position="2005"/>
        <end position="2094"/>
    </location>
</feature>
<dbReference type="PANTHER" id="PTHR23119:SF50">
    <property type="entry name" value="PDZ DOMAIN-CONTAINING PROTEIN"/>
    <property type="match status" value="1"/>
</dbReference>
<evidence type="ECO:0000259" key="6">
    <source>
        <dbReference type="PROSITE" id="PS50106"/>
    </source>
</evidence>
<feature type="region of interest" description="Disordered" evidence="5">
    <location>
        <begin position="898"/>
        <end position="919"/>
    </location>
</feature>
<feature type="region of interest" description="Disordered" evidence="5">
    <location>
        <begin position="950"/>
        <end position="983"/>
    </location>
</feature>
<proteinExistence type="inferred from homology"/>
<dbReference type="Gene3D" id="2.30.42.10">
    <property type="match status" value="1"/>
</dbReference>
<evidence type="ECO:0000256" key="4">
    <source>
        <dbReference type="ARBA" id="ARBA00022737"/>
    </source>
</evidence>
<protein>
    <recommendedName>
        <fullName evidence="6">PDZ domain-containing protein</fullName>
    </recommendedName>
</protein>
<dbReference type="Pfam" id="PF13855">
    <property type="entry name" value="LRR_8"/>
    <property type="match status" value="1"/>
</dbReference>
<feature type="compositionally biased region" description="Polar residues" evidence="5">
    <location>
        <begin position="1422"/>
        <end position="1445"/>
    </location>
</feature>
<dbReference type="FunFam" id="3.80.10.10:FF:000118">
    <property type="entry name" value="Leucine rich repeat containing 7"/>
    <property type="match status" value="1"/>
</dbReference>
<dbReference type="InterPro" id="IPR001611">
    <property type="entry name" value="Leu-rich_rpt"/>
</dbReference>
<accession>A0A8C4N4K0</accession>
<feature type="compositionally biased region" description="Polar residues" evidence="5">
    <location>
        <begin position="597"/>
        <end position="615"/>
    </location>
</feature>
<dbReference type="SMART" id="SM00369">
    <property type="entry name" value="LRR_TYP"/>
    <property type="match status" value="10"/>
</dbReference>
<feature type="region of interest" description="Disordered" evidence="5">
    <location>
        <begin position="1022"/>
        <end position="1077"/>
    </location>
</feature>
<keyword evidence="2" id="KW-0597">Phosphoprotein</keyword>
<dbReference type="GO" id="GO:0045197">
    <property type="term" value="P:establishment or maintenance of epithelial cell apical/basal polarity"/>
    <property type="evidence" value="ECO:0007669"/>
    <property type="project" value="TreeGrafter"/>
</dbReference>
<feature type="region of interest" description="Disordered" evidence="5">
    <location>
        <begin position="578"/>
        <end position="616"/>
    </location>
</feature>
<reference evidence="7" key="2">
    <citation type="submission" date="2025-09" db="UniProtKB">
        <authorList>
            <consortium name="Ensembl"/>
        </authorList>
    </citation>
    <scope>IDENTIFICATION</scope>
</reference>
<dbReference type="InterPro" id="IPR036034">
    <property type="entry name" value="PDZ_sf"/>
</dbReference>
<feature type="compositionally biased region" description="Low complexity" evidence="5">
    <location>
        <begin position="1563"/>
        <end position="1590"/>
    </location>
</feature>
<feature type="region of interest" description="Disordered" evidence="5">
    <location>
        <begin position="1735"/>
        <end position="1756"/>
    </location>
</feature>
<feature type="region of interest" description="Disordered" evidence="5">
    <location>
        <begin position="1547"/>
        <end position="1596"/>
    </location>
</feature>
<dbReference type="GO" id="GO:0005912">
    <property type="term" value="C:adherens junction"/>
    <property type="evidence" value="ECO:0007669"/>
    <property type="project" value="TreeGrafter"/>
</dbReference>
<dbReference type="GeneTree" id="ENSGT00940000159526"/>
<dbReference type="GO" id="GO:0098968">
    <property type="term" value="P:neurotransmitter receptor transport postsynaptic membrane to endosome"/>
    <property type="evidence" value="ECO:0007669"/>
    <property type="project" value="TreeGrafter"/>
</dbReference>
<dbReference type="SUPFAM" id="SSF50156">
    <property type="entry name" value="PDZ domain-like"/>
    <property type="match status" value="1"/>
</dbReference>
<dbReference type="GO" id="GO:0016323">
    <property type="term" value="C:basolateral plasma membrane"/>
    <property type="evidence" value="ECO:0007669"/>
    <property type="project" value="TreeGrafter"/>
</dbReference>
<dbReference type="InterPro" id="IPR032675">
    <property type="entry name" value="LRR_dom_sf"/>
</dbReference>
<comment type="similarity">
    <text evidence="1">Belongs to the LAP (LRR and PDZ) protein family.</text>
</comment>
<dbReference type="SMART" id="SM00365">
    <property type="entry name" value="LRR_SD22"/>
    <property type="match status" value="5"/>
</dbReference>
<dbReference type="InterPro" id="IPR001478">
    <property type="entry name" value="PDZ"/>
</dbReference>
<dbReference type="GO" id="GO:0043113">
    <property type="term" value="P:receptor clustering"/>
    <property type="evidence" value="ECO:0007669"/>
    <property type="project" value="TreeGrafter"/>
</dbReference>
<dbReference type="GO" id="GO:0098887">
    <property type="term" value="P:neurotransmitter receptor transport, endosome to postsynaptic membrane"/>
    <property type="evidence" value="ECO:0007669"/>
    <property type="project" value="TreeGrafter"/>
</dbReference>
<dbReference type="PROSITE" id="PS50106">
    <property type="entry name" value="PDZ"/>
    <property type="match status" value="1"/>
</dbReference>
<keyword evidence="3" id="KW-0433">Leucine-rich repeat</keyword>
<dbReference type="SUPFAM" id="SSF52058">
    <property type="entry name" value="L domain-like"/>
    <property type="match status" value="1"/>
</dbReference>
<feature type="region of interest" description="Disordered" evidence="5">
    <location>
        <begin position="1103"/>
        <end position="1144"/>
    </location>
</feature>
<feature type="region of interest" description="Disordered" evidence="5">
    <location>
        <begin position="1421"/>
        <end position="1466"/>
    </location>
</feature>
<feature type="region of interest" description="Disordered" evidence="5">
    <location>
        <begin position="729"/>
        <end position="871"/>
    </location>
</feature>
<feature type="region of interest" description="Disordered" evidence="5">
    <location>
        <begin position="1813"/>
        <end position="1841"/>
    </location>
</feature>
<sequence>MKYGRMDGHTMHRPINTKDCVPAVEMSSKRAILARLLACQCLRAADEGVAVLDYSHCSLEAVPREVLSFERSLVELYLDANQIEELPRQLFNCRALRKLSVPDNDLMGLPSAISCLTTLKELDISKNGIQCLPENIKSCRGLSVVEASVNPITNLPEGFSQLVNLTQLYLNDAFLEVLPENFGKLTKLRILELRENHLKTLPKSMSKLTQLERLDLGGNEILEMPEVIEHLGSLKELWLDGNGLQRFPGWIGKLRQLTYLDISKNNVEELESGISGCELLSDLLLSSNLLQLLPHTIGLLRKLMTFRVDDNQLTSLPTSVGSLAALEEFDCSCNELDCLPSSLGNLHHLRTFTADENFLSQLPPEIGNCLSVTVMSLRSNKLERLPEEMGQLKKLRVLNLSDNRLKYLPFSFAMLKDLAALWLSDNQSKPLIPLQTEVDPESQQRVLTNYMFPQQPRAEEDYTSESDSFNPALWEEQRQRRTTVVFNCQDVPVGEQRHGQLDAHLKGYSTPFPDDLRGVIRPTPILPRARDERGPPRMGQAAMNMHPRLDAALPNRTSTDSNDSAAALDLPMLRMQQVTQLPPPPPSSRGAELPGQMRSQHTHTPLSRLTPSSSDYKLRSGQVVSGLGSHGQVQSRTRDVCMTEDRLSQPRSEIISPPTPNPPSLLTPAVPPTKYMEPANSLPVEKPSILLGQRVQHKARDSPNIVLPPSTWPSRSEFMQMKDAATGIGSGVDAIPGEASDGFSEYSGSHGSAGSQTPPMAPRSPPSSPSPPKDNPSPTVSPSPARRHTGSSNSSATSPEEARHHSSLSSLSPEAKVASPQSYQSSRSEEGGKAAAAPTIERASLESDWSDMEEKSPAGSDSATSPEYEQLHSTRSIEAIFNDRGIYQLETTDFTTPLSLRQASHSSAERLEEGESSESEIAAAIEHAKVWNRSRALAEWEKAERMGVREVNLEPKHAPNKERTEADGNQRPPSANGQEMPVTEQHVGFVSPTTSQSRATSSTYSLGFVSSRVLSSGQKQAYESNQTYAPSHQEIARKVEPGAGQLRVYRRPSPLGKGSEPQLTPQDQKRCRVEDEDSARRRFSSRLFWYPEPGSRVPRMIGRRRGIGARSQDEDEEKSPLLISRSSEELSPERSNIGVGGDAGKTMGLVRPPFGKSFSFTEIDSGVLLQAYGIETDSTDFGPALHTGQTPGRLSGREKGILRSLSVPLLDEEGEDEVAGLVTANTAGPATITIIEPPISQQSSQDREVTYYRGYSDVGSDWLEELPACSPNPTPPFPTEAGNLVNTSLSPTKASDSSGKISPAVLTMQGGSSTASAHEEIPTPASRKVTTVTLSGPRVIFTSTACPKAIDKKPDADKPERVVISSAPAIQKWPLTDVTIQKNPAQMTVSGLRVNAAGDSASNRTTPVMEVNQRVTIPATYGQRQGAKSQGTATAPQAAPRSQITGIPRGQIAGPTPVTRPQAGPVASQRLAHHGLMERMNSLPAPPARSDSYGRLDHLRRADSAAEEQPEIGEEMMRLGETSTGRVGPGQRLVPWPGNEVEYVNLQSQSSAHRPQQEEFHKQQQQLFHQQQFQQHFLHHQQQQRQQQQHRGSKQEALTYAQRFVEGQTADPEACRRSGPVSGLPTPQARRARLERQTSLGTPAVAYPPSPPCSEPEQHYVNFASGGPCSRASVAAPTVSGASTPHPARAQLRNMKSYSVDEGYGPQHHAPQQRDFPPLLEHAQSERDLVEARLGRPLPPGARGTVMGPGGSHQHSRENLLRKSKSNIIHKHPSQLSVVSNPTFEPDSAAVSPNRSRYSFGLAQGLIPTCADPHTGSRAPSPYRHGARSVPPSRPHSALGMAKTPGKEELIDLLLQNLSEQASRPPLDYMSQQMVLPPVPQSARPQATPAMYQMPLQHKPHHHSQHSLLPGAVSTSSSAAAQSQHAMMSGRSLRQLGLPMSGGQACSAVPHGMPQYSPMHGALSSRCQPAPGSALGLGSVSPHGALANLYGPPPTARTPTGLPVQICVRLMKNSGLGFSITGGIKGQGNPFKPNDTGIFVTRVQPDGPASHLLRPGDKILKANGYNFAQLDHDQAVALLKSFQNIVELVVLRDAA</sequence>
<dbReference type="Pfam" id="PF23598">
    <property type="entry name" value="LRR_14"/>
    <property type="match status" value="2"/>
</dbReference>
<feature type="compositionally biased region" description="Pro residues" evidence="5">
    <location>
        <begin position="759"/>
        <end position="781"/>
    </location>
</feature>
<dbReference type="GO" id="GO:0045211">
    <property type="term" value="C:postsynaptic membrane"/>
    <property type="evidence" value="ECO:0007669"/>
    <property type="project" value="TreeGrafter"/>
</dbReference>
<feature type="compositionally biased region" description="Polar residues" evidence="5">
    <location>
        <begin position="859"/>
        <end position="871"/>
    </location>
</feature>
<evidence type="ECO:0000256" key="3">
    <source>
        <dbReference type="ARBA" id="ARBA00022614"/>
    </source>
</evidence>
<keyword evidence="8" id="KW-1185">Reference proteome</keyword>
<name>A0A8C4N4K0_EPTBU</name>
<evidence type="ECO:0000256" key="1">
    <source>
        <dbReference type="ARBA" id="ARBA00007772"/>
    </source>
</evidence>
<reference evidence="7" key="1">
    <citation type="submission" date="2025-08" db="UniProtKB">
        <authorList>
            <consortium name="Ensembl"/>
        </authorList>
    </citation>
    <scope>IDENTIFICATION</scope>
</reference>
<evidence type="ECO:0000313" key="7">
    <source>
        <dbReference type="Ensembl" id="ENSEBUP00000002124.1"/>
    </source>
</evidence>
<feature type="compositionally biased region" description="Basic and acidic residues" evidence="5">
    <location>
        <begin position="950"/>
        <end position="968"/>
    </location>
</feature>
<dbReference type="CDD" id="cd06749">
    <property type="entry name" value="PDZ_densin_erbin-like"/>
    <property type="match status" value="1"/>
</dbReference>
<dbReference type="FunFam" id="3.80.10.10:FF:000352">
    <property type="entry name" value="Erbb2 interacting protein"/>
    <property type="match status" value="1"/>
</dbReference>
<evidence type="ECO:0000256" key="5">
    <source>
        <dbReference type="SAM" id="MobiDB-lite"/>
    </source>
</evidence>
<dbReference type="Proteomes" id="UP000694388">
    <property type="component" value="Unplaced"/>
</dbReference>
<dbReference type="GO" id="GO:0019901">
    <property type="term" value="F:protein kinase binding"/>
    <property type="evidence" value="ECO:0007669"/>
    <property type="project" value="TreeGrafter"/>
</dbReference>
<evidence type="ECO:0000256" key="2">
    <source>
        <dbReference type="ARBA" id="ARBA00022553"/>
    </source>
</evidence>
<dbReference type="SUPFAM" id="SSF52075">
    <property type="entry name" value="Outer arm dynein light chain 1"/>
    <property type="match status" value="1"/>
</dbReference>
<dbReference type="GO" id="GO:0098609">
    <property type="term" value="P:cell-cell adhesion"/>
    <property type="evidence" value="ECO:0007669"/>
    <property type="project" value="TreeGrafter"/>
</dbReference>
<dbReference type="FunFam" id="2.30.42.10:FF:000036">
    <property type="entry name" value="Erbin isoform 7"/>
    <property type="match status" value="1"/>
</dbReference>
<dbReference type="Gene3D" id="3.80.10.10">
    <property type="entry name" value="Ribonuclease Inhibitor"/>
    <property type="match status" value="2"/>
</dbReference>
<feature type="region of interest" description="Disordered" evidence="5">
    <location>
        <begin position="1608"/>
        <end position="1633"/>
    </location>
</feature>
<dbReference type="SMART" id="SM00364">
    <property type="entry name" value="LRR_BAC"/>
    <property type="match status" value="7"/>
</dbReference>
<dbReference type="GO" id="GO:0014069">
    <property type="term" value="C:postsynaptic density"/>
    <property type="evidence" value="ECO:0007669"/>
    <property type="project" value="TreeGrafter"/>
</dbReference>